<dbReference type="EMBL" id="JAPMOS010000006">
    <property type="protein sequence ID" value="KAJ4461768.1"/>
    <property type="molecule type" value="Genomic_DNA"/>
</dbReference>
<sequence length="462" mass="51897">MVVAPLPTSPISAYTSHDTDVHLESRCRRVDGYYDMSRQRTPREAPLPGADSRSPVSAYTSHETDIHLESRCRRTDGYYDMGRQRTPRNTDLGPQPAGSPRQYQIQYGAVLPKPGPFLVDMAHETPRSETLLRAPLTNLAYEPREEFLSQRRRSPSASLRHNMGTPTPFTRRGALDRPASGGASPKDEPLSPEALARLDRVLRPHVPQFDLARLSPRRPLHLGADLPPRPQSEAELERTRQQRAERQLAIPMDSPQQVRKRSPSPPFSRTPRRTTEVSQLTARCDYSPNYAAVRPKSPLGSVSFRGCPPGTSAAPAASTTPVDRLYIGNTVYTNNFSWRGPPQANFTQTTSRKAPSAPPARLIVMPLPLQARRELSEGVPEQPRSHMSKASCRGDAIFPAPHCSPDASYEPRWELLHCRSPRDRKPMPVEDFRRQQSSWRQVLVQRKAQSAKPRRAISPSWF</sequence>
<feature type="region of interest" description="Disordered" evidence="1">
    <location>
        <begin position="143"/>
        <end position="191"/>
    </location>
</feature>
<feature type="compositionally biased region" description="Polar residues" evidence="1">
    <location>
        <begin position="155"/>
        <end position="168"/>
    </location>
</feature>
<feature type="region of interest" description="Disordered" evidence="1">
    <location>
        <begin position="77"/>
        <end position="101"/>
    </location>
</feature>
<feature type="compositionally biased region" description="Basic and acidic residues" evidence="1">
    <location>
        <begin position="34"/>
        <end position="43"/>
    </location>
</feature>
<feature type="compositionally biased region" description="Basic and acidic residues" evidence="1">
    <location>
        <begin position="235"/>
        <end position="246"/>
    </location>
</feature>
<evidence type="ECO:0000313" key="3">
    <source>
        <dbReference type="Proteomes" id="UP001141327"/>
    </source>
</evidence>
<comment type="caution">
    <text evidence="2">The sequence shown here is derived from an EMBL/GenBank/DDBJ whole genome shotgun (WGS) entry which is preliminary data.</text>
</comment>
<proteinExistence type="predicted"/>
<organism evidence="2 3">
    <name type="scientific">Paratrimastix pyriformis</name>
    <dbReference type="NCBI Taxonomy" id="342808"/>
    <lineage>
        <taxon>Eukaryota</taxon>
        <taxon>Metamonada</taxon>
        <taxon>Preaxostyla</taxon>
        <taxon>Paratrimastigidae</taxon>
        <taxon>Paratrimastix</taxon>
    </lineage>
</organism>
<name>A0ABQ8USG2_9EUKA</name>
<dbReference type="Proteomes" id="UP001141327">
    <property type="component" value="Unassembled WGS sequence"/>
</dbReference>
<feature type="region of interest" description="Disordered" evidence="1">
    <location>
        <begin position="34"/>
        <end position="64"/>
    </location>
</feature>
<keyword evidence="3" id="KW-1185">Reference proteome</keyword>
<protein>
    <submittedName>
        <fullName evidence="2">Uncharacterized protein</fullName>
    </submittedName>
</protein>
<feature type="region of interest" description="Disordered" evidence="1">
    <location>
        <begin position="219"/>
        <end position="280"/>
    </location>
</feature>
<accession>A0ABQ8USG2</accession>
<evidence type="ECO:0000256" key="1">
    <source>
        <dbReference type="SAM" id="MobiDB-lite"/>
    </source>
</evidence>
<gene>
    <name evidence="2" type="ORF">PAPYR_1909</name>
</gene>
<reference evidence="2" key="1">
    <citation type="journal article" date="2022" name="bioRxiv">
        <title>Genomics of Preaxostyla Flagellates Illuminates Evolutionary Transitions and the Path Towards Mitochondrial Loss.</title>
        <authorList>
            <person name="Novak L.V.F."/>
            <person name="Treitli S.C."/>
            <person name="Pyrih J."/>
            <person name="Halakuc P."/>
            <person name="Pipaliya S.V."/>
            <person name="Vacek V."/>
            <person name="Brzon O."/>
            <person name="Soukal P."/>
            <person name="Eme L."/>
            <person name="Dacks J.B."/>
            <person name="Karnkowska A."/>
            <person name="Elias M."/>
            <person name="Hampl V."/>
        </authorList>
    </citation>
    <scope>NUCLEOTIDE SEQUENCE</scope>
    <source>
        <strain evidence="2">RCP-MX</strain>
    </source>
</reference>
<evidence type="ECO:0000313" key="2">
    <source>
        <dbReference type="EMBL" id="KAJ4461768.1"/>
    </source>
</evidence>